<evidence type="ECO:0000313" key="2">
    <source>
        <dbReference type="Proteomes" id="UP001589828"/>
    </source>
</evidence>
<organism evidence="1 2">
    <name type="scientific">Mucilaginibacter angelicae</name>
    <dbReference type="NCBI Taxonomy" id="869718"/>
    <lineage>
        <taxon>Bacteria</taxon>
        <taxon>Pseudomonadati</taxon>
        <taxon>Bacteroidota</taxon>
        <taxon>Sphingobacteriia</taxon>
        <taxon>Sphingobacteriales</taxon>
        <taxon>Sphingobacteriaceae</taxon>
        <taxon>Mucilaginibacter</taxon>
    </lineage>
</organism>
<name>A0ABV6L1W3_9SPHI</name>
<accession>A0ABV6L1W3</accession>
<gene>
    <name evidence="1" type="ORF">ACFFGT_04055</name>
</gene>
<proteinExistence type="predicted"/>
<evidence type="ECO:0000313" key="1">
    <source>
        <dbReference type="EMBL" id="MFC0513354.1"/>
    </source>
</evidence>
<keyword evidence="2" id="KW-1185">Reference proteome</keyword>
<comment type="caution">
    <text evidence="1">The sequence shown here is derived from an EMBL/GenBank/DDBJ whole genome shotgun (WGS) entry which is preliminary data.</text>
</comment>
<dbReference type="EMBL" id="JBHLTS010000007">
    <property type="protein sequence ID" value="MFC0513354.1"/>
    <property type="molecule type" value="Genomic_DNA"/>
</dbReference>
<reference evidence="1 2" key="1">
    <citation type="submission" date="2024-09" db="EMBL/GenBank/DDBJ databases">
        <authorList>
            <person name="Sun Q."/>
            <person name="Mori K."/>
        </authorList>
    </citation>
    <scope>NUCLEOTIDE SEQUENCE [LARGE SCALE GENOMIC DNA]</scope>
    <source>
        <strain evidence="1 2">NCAIM B.02415</strain>
    </source>
</reference>
<dbReference type="RefSeq" id="WP_377021222.1">
    <property type="nucleotide sequence ID" value="NZ_JBHLTS010000007.1"/>
</dbReference>
<protein>
    <submittedName>
        <fullName evidence="1">Uncharacterized protein</fullName>
    </submittedName>
</protein>
<dbReference type="Proteomes" id="UP001589828">
    <property type="component" value="Unassembled WGS sequence"/>
</dbReference>
<sequence length="247" mass="28248">MKSTTAIYTLLLCAHFLIGSRPADQPTGIMLDGMGISSPSYETREIVSKASLPFAAVPSSLKYPVSYYKFGENKQLKKELDDCSENLLALWNSYSEKKLTPEGFNAYWKKEDPFCWKAAEKLSPKMYFDFRGEESKDYYLDSVRLNVADFLYAKTGGGYVENRMEKDVFLKMEKSTLSLNMANPKLHFKGRGRVEYTFWSDHYSTISAGRYPAKAVYLLGVQFRFSDDRGKKLSVPAKGFQYFIIEV</sequence>